<name>A0ACB6Z931_THEGA</name>
<gene>
    <name evidence="1" type="ORF">BDM02DRAFT_3076256</name>
</gene>
<feature type="non-terminal residue" evidence="1">
    <location>
        <position position="78"/>
    </location>
</feature>
<organism evidence="1 2">
    <name type="scientific">Thelephora ganbajun</name>
    <name type="common">Ganba fungus</name>
    <dbReference type="NCBI Taxonomy" id="370292"/>
    <lineage>
        <taxon>Eukaryota</taxon>
        <taxon>Fungi</taxon>
        <taxon>Dikarya</taxon>
        <taxon>Basidiomycota</taxon>
        <taxon>Agaricomycotina</taxon>
        <taxon>Agaricomycetes</taxon>
        <taxon>Thelephorales</taxon>
        <taxon>Thelephoraceae</taxon>
        <taxon>Thelephora</taxon>
    </lineage>
</organism>
<proteinExistence type="predicted"/>
<dbReference type="EMBL" id="MU118074">
    <property type="protein sequence ID" value="KAF9645915.1"/>
    <property type="molecule type" value="Genomic_DNA"/>
</dbReference>
<evidence type="ECO:0000313" key="2">
    <source>
        <dbReference type="Proteomes" id="UP000886501"/>
    </source>
</evidence>
<feature type="non-terminal residue" evidence="1">
    <location>
        <position position="1"/>
    </location>
</feature>
<keyword evidence="2" id="KW-1185">Reference proteome</keyword>
<dbReference type="Proteomes" id="UP000886501">
    <property type="component" value="Unassembled WGS sequence"/>
</dbReference>
<protein>
    <submittedName>
        <fullName evidence="1">Uncharacterized protein</fullName>
    </submittedName>
</protein>
<evidence type="ECO:0000313" key="1">
    <source>
        <dbReference type="EMBL" id="KAF9645915.1"/>
    </source>
</evidence>
<reference evidence="1" key="1">
    <citation type="submission" date="2019-10" db="EMBL/GenBank/DDBJ databases">
        <authorList>
            <consortium name="DOE Joint Genome Institute"/>
            <person name="Kuo A."/>
            <person name="Miyauchi S."/>
            <person name="Kiss E."/>
            <person name="Drula E."/>
            <person name="Kohler A."/>
            <person name="Sanchez-Garcia M."/>
            <person name="Andreopoulos B."/>
            <person name="Barry K.W."/>
            <person name="Bonito G."/>
            <person name="Buee M."/>
            <person name="Carver A."/>
            <person name="Chen C."/>
            <person name="Cichocki N."/>
            <person name="Clum A."/>
            <person name="Culley D."/>
            <person name="Crous P.W."/>
            <person name="Fauchery L."/>
            <person name="Girlanda M."/>
            <person name="Hayes R."/>
            <person name="Keri Z."/>
            <person name="Labutti K."/>
            <person name="Lipzen A."/>
            <person name="Lombard V."/>
            <person name="Magnuson J."/>
            <person name="Maillard F."/>
            <person name="Morin E."/>
            <person name="Murat C."/>
            <person name="Nolan M."/>
            <person name="Ohm R."/>
            <person name="Pangilinan J."/>
            <person name="Pereira M."/>
            <person name="Perotto S."/>
            <person name="Peter M."/>
            <person name="Riley R."/>
            <person name="Sitrit Y."/>
            <person name="Stielow B."/>
            <person name="Szollosi G."/>
            <person name="Zifcakova L."/>
            <person name="Stursova M."/>
            <person name="Spatafora J.W."/>
            <person name="Tedersoo L."/>
            <person name="Vaario L.-M."/>
            <person name="Yamada A."/>
            <person name="Yan M."/>
            <person name="Wang P."/>
            <person name="Xu J."/>
            <person name="Bruns T."/>
            <person name="Baldrian P."/>
            <person name="Vilgalys R."/>
            <person name="Henrissat B."/>
            <person name="Grigoriev I.V."/>
            <person name="Hibbett D."/>
            <person name="Nagy L.G."/>
            <person name="Martin F.M."/>
        </authorList>
    </citation>
    <scope>NUCLEOTIDE SEQUENCE</scope>
    <source>
        <strain evidence="1">P2</strain>
    </source>
</reference>
<reference evidence="1" key="2">
    <citation type="journal article" date="2020" name="Nat. Commun.">
        <title>Large-scale genome sequencing of mycorrhizal fungi provides insights into the early evolution of symbiotic traits.</title>
        <authorList>
            <person name="Miyauchi S."/>
            <person name="Kiss E."/>
            <person name="Kuo A."/>
            <person name="Drula E."/>
            <person name="Kohler A."/>
            <person name="Sanchez-Garcia M."/>
            <person name="Morin E."/>
            <person name="Andreopoulos B."/>
            <person name="Barry K.W."/>
            <person name="Bonito G."/>
            <person name="Buee M."/>
            <person name="Carver A."/>
            <person name="Chen C."/>
            <person name="Cichocki N."/>
            <person name="Clum A."/>
            <person name="Culley D."/>
            <person name="Crous P.W."/>
            <person name="Fauchery L."/>
            <person name="Girlanda M."/>
            <person name="Hayes R.D."/>
            <person name="Keri Z."/>
            <person name="LaButti K."/>
            <person name="Lipzen A."/>
            <person name="Lombard V."/>
            <person name="Magnuson J."/>
            <person name="Maillard F."/>
            <person name="Murat C."/>
            <person name="Nolan M."/>
            <person name="Ohm R.A."/>
            <person name="Pangilinan J."/>
            <person name="Pereira M.F."/>
            <person name="Perotto S."/>
            <person name="Peter M."/>
            <person name="Pfister S."/>
            <person name="Riley R."/>
            <person name="Sitrit Y."/>
            <person name="Stielow J.B."/>
            <person name="Szollosi G."/>
            <person name="Zifcakova L."/>
            <person name="Stursova M."/>
            <person name="Spatafora J.W."/>
            <person name="Tedersoo L."/>
            <person name="Vaario L.M."/>
            <person name="Yamada A."/>
            <person name="Yan M."/>
            <person name="Wang P."/>
            <person name="Xu J."/>
            <person name="Bruns T."/>
            <person name="Baldrian P."/>
            <person name="Vilgalys R."/>
            <person name="Dunand C."/>
            <person name="Henrissat B."/>
            <person name="Grigoriev I.V."/>
            <person name="Hibbett D."/>
            <person name="Nagy L.G."/>
            <person name="Martin F.M."/>
        </authorList>
    </citation>
    <scope>NUCLEOTIDE SEQUENCE</scope>
    <source>
        <strain evidence="1">P2</strain>
    </source>
</reference>
<sequence length="78" mass="8720">GKVSFKARKDTPQDTGMLGPLVIIYRTPHEGEELLLCHKDREWTFNDNTLTSLQSSSSLAYVAFYSVIEQEVLKATSG</sequence>
<comment type="caution">
    <text evidence="1">The sequence shown here is derived from an EMBL/GenBank/DDBJ whole genome shotgun (WGS) entry which is preliminary data.</text>
</comment>
<accession>A0ACB6Z931</accession>